<dbReference type="RefSeq" id="WP_146509598.1">
    <property type="nucleotide sequence ID" value="NZ_SIHI01000001.1"/>
</dbReference>
<organism evidence="1 2">
    <name type="scientific">Thalassoglobus neptunius</name>
    <dbReference type="NCBI Taxonomy" id="1938619"/>
    <lineage>
        <taxon>Bacteria</taxon>
        <taxon>Pseudomonadati</taxon>
        <taxon>Planctomycetota</taxon>
        <taxon>Planctomycetia</taxon>
        <taxon>Planctomycetales</taxon>
        <taxon>Planctomycetaceae</taxon>
        <taxon>Thalassoglobus</taxon>
    </lineage>
</organism>
<accession>A0A5C5X7K6</accession>
<dbReference type="EMBL" id="SIHI01000001">
    <property type="protein sequence ID" value="TWT58894.1"/>
    <property type="molecule type" value="Genomic_DNA"/>
</dbReference>
<evidence type="ECO:0000313" key="2">
    <source>
        <dbReference type="Proteomes" id="UP000317243"/>
    </source>
</evidence>
<name>A0A5C5X7K6_9PLAN</name>
<gene>
    <name evidence="1" type="ORF">KOR42_22810</name>
</gene>
<proteinExistence type="predicted"/>
<reference evidence="1 2" key="1">
    <citation type="submission" date="2019-02" db="EMBL/GenBank/DDBJ databases">
        <title>Deep-cultivation of Planctomycetes and their phenomic and genomic characterization uncovers novel biology.</title>
        <authorList>
            <person name="Wiegand S."/>
            <person name="Jogler M."/>
            <person name="Boedeker C."/>
            <person name="Pinto D."/>
            <person name="Vollmers J."/>
            <person name="Rivas-Marin E."/>
            <person name="Kohn T."/>
            <person name="Peeters S.H."/>
            <person name="Heuer A."/>
            <person name="Rast P."/>
            <person name="Oberbeckmann S."/>
            <person name="Bunk B."/>
            <person name="Jeske O."/>
            <person name="Meyerdierks A."/>
            <person name="Storesund J.E."/>
            <person name="Kallscheuer N."/>
            <person name="Luecker S."/>
            <person name="Lage O.M."/>
            <person name="Pohl T."/>
            <person name="Merkel B.J."/>
            <person name="Hornburger P."/>
            <person name="Mueller R.-W."/>
            <person name="Bruemmer F."/>
            <person name="Labrenz M."/>
            <person name="Spormann A.M."/>
            <person name="Op Den Camp H."/>
            <person name="Overmann J."/>
            <person name="Amann R."/>
            <person name="Jetten M.S.M."/>
            <person name="Mascher T."/>
            <person name="Medema M.H."/>
            <person name="Devos D.P."/>
            <person name="Kaster A.-K."/>
            <person name="Ovreas L."/>
            <person name="Rohde M."/>
            <person name="Galperin M.Y."/>
            <person name="Jogler C."/>
        </authorList>
    </citation>
    <scope>NUCLEOTIDE SEQUENCE [LARGE SCALE GENOMIC DNA]</scope>
    <source>
        <strain evidence="1 2">KOR42</strain>
    </source>
</reference>
<keyword evidence="2" id="KW-1185">Reference proteome</keyword>
<sequence length="419" mass="46508">MTQRVQMRLFESTDVMDAKRTSFLESVSGLTSDKVDREAGVIRHVKILGKESKNNRTYTENARKQAVQLYEGCSVRFDHKPGELNRPFVDDIGVLTGIYEKDEAVYAKEFQVIKSHPFADLVFETAERFPHKGGFSHDADGLVEMRSDGGMDVVELYEVKSVDLVANPATNKSLFESVETPEKKEQRKMRKLTIREAIQKAPKSTPGRKRLQEMADGDEDVLEMEMEVADEATPVMEMDSSLLAMLQAILGNGEMDPDSKINAILEMLGKLQGATPATEEEIIDPAAEEASPEPEKLPEEQGTDELTKMTEAVAKMIAPVVASQKNLQEQVSQFLNADKEKKRLSVIEQELRDAGVKVTEATLEIAKGLGDKARDAYIQQLRESQESSVFIAPRSSGASDSNEYGVDAMAKRLLESVKS</sequence>
<dbReference type="AlphaFoldDB" id="A0A5C5X7K6"/>
<dbReference type="OrthoDB" id="291901at2"/>
<dbReference type="Proteomes" id="UP000317243">
    <property type="component" value="Unassembled WGS sequence"/>
</dbReference>
<comment type="caution">
    <text evidence="1">The sequence shown here is derived from an EMBL/GenBank/DDBJ whole genome shotgun (WGS) entry which is preliminary data.</text>
</comment>
<protein>
    <submittedName>
        <fullName evidence="1">Uncharacterized protein</fullName>
    </submittedName>
</protein>
<evidence type="ECO:0000313" key="1">
    <source>
        <dbReference type="EMBL" id="TWT58894.1"/>
    </source>
</evidence>